<dbReference type="PANTHER" id="PTHR43673:SF10">
    <property type="entry name" value="NADH DEHYDROGENASE_NAD(P)H NITROREDUCTASE XCC3605-RELATED"/>
    <property type="match status" value="1"/>
</dbReference>
<dbReference type="Gene3D" id="3.40.109.10">
    <property type="entry name" value="NADH Oxidase"/>
    <property type="match status" value="1"/>
</dbReference>
<dbReference type="GO" id="GO:0016491">
    <property type="term" value="F:oxidoreductase activity"/>
    <property type="evidence" value="ECO:0007669"/>
    <property type="project" value="UniProtKB-KW"/>
</dbReference>
<accession>A0AAE3JBK0</accession>
<keyword evidence="5" id="KW-1185">Reference proteome</keyword>
<evidence type="ECO:0000313" key="5">
    <source>
        <dbReference type="Proteomes" id="UP001198200"/>
    </source>
</evidence>
<dbReference type="AlphaFoldDB" id="A0AAE3JBK0"/>
<dbReference type="InterPro" id="IPR029479">
    <property type="entry name" value="Nitroreductase"/>
</dbReference>
<protein>
    <submittedName>
        <fullName evidence="4">Nitroreductase family protein</fullName>
    </submittedName>
</protein>
<name>A0AAE3JBK0_9FIRM</name>
<dbReference type="EMBL" id="JAJEQN010000008">
    <property type="protein sequence ID" value="MCC2220869.1"/>
    <property type="molecule type" value="Genomic_DNA"/>
</dbReference>
<evidence type="ECO:0000313" key="4">
    <source>
        <dbReference type="EMBL" id="MCC2220869.1"/>
    </source>
</evidence>
<dbReference type="SUPFAM" id="SSF55469">
    <property type="entry name" value="FMN-dependent nitroreductase-like"/>
    <property type="match status" value="1"/>
</dbReference>
<keyword evidence="2" id="KW-0560">Oxidoreductase</keyword>
<evidence type="ECO:0000256" key="1">
    <source>
        <dbReference type="ARBA" id="ARBA00007118"/>
    </source>
</evidence>
<dbReference type="RefSeq" id="WP_308731296.1">
    <property type="nucleotide sequence ID" value="NZ_JAJEQN010000008.1"/>
</dbReference>
<feature type="domain" description="Nitroreductase" evidence="3">
    <location>
        <begin position="7"/>
        <end position="160"/>
    </location>
</feature>
<dbReference type="Proteomes" id="UP001198200">
    <property type="component" value="Unassembled WGS sequence"/>
</dbReference>
<dbReference type="Pfam" id="PF00881">
    <property type="entry name" value="Nitroreductase"/>
    <property type="match status" value="1"/>
</dbReference>
<sequence>MEVFECIKTRRSVRRFEDRPVERETIQKIVDAAIWAPSWKNSQTPRYTVVDKREIIDDIAENGCCDFAFNTKTLKQTPVLIVVSYVKGICGFEKDGSYSTDKKEGWQMFDAGVAAQTFALAAHAQGVGTVMLGIYDAAYIQEKLGIPQTEEVAVLLAAGYEKFTPDAPTRKTAEDVLRFV</sequence>
<proteinExistence type="inferred from homology"/>
<reference evidence="4 5" key="1">
    <citation type="submission" date="2021-10" db="EMBL/GenBank/DDBJ databases">
        <title>Anaerobic single-cell dispensing facilitates the cultivation of human gut bacteria.</title>
        <authorList>
            <person name="Afrizal A."/>
        </authorList>
    </citation>
    <scope>NUCLEOTIDE SEQUENCE [LARGE SCALE GENOMIC DNA]</scope>
    <source>
        <strain evidence="4 5">CLA-AA-H224</strain>
    </source>
</reference>
<dbReference type="PANTHER" id="PTHR43673">
    <property type="entry name" value="NAD(P)H NITROREDUCTASE YDGI-RELATED"/>
    <property type="match status" value="1"/>
</dbReference>
<comment type="similarity">
    <text evidence="1">Belongs to the nitroreductase family.</text>
</comment>
<gene>
    <name evidence="4" type="ORF">LKD48_04295</name>
</gene>
<dbReference type="CDD" id="cd02062">
    <property type="entry name" value="Nitro_FMN_reductase"/>
    <property type="match status" value="1"/>
</dbReference>
<dbReference type="InterPro" id="IPR000415">
    <property type="entry name" value="Nitroreductase-like"/>
</dbReference>
<evidence type="ECO:0000259" key="3">
    <source>
        <dbReference type="Pfam" id="PF00881"/>
    </source>
</evidence>
<organism evidence="4 5">
    <name type="scientific">Anthropogastromicrobium aceti</name>
    <dbReference type="NCBI Taxonomy" id="2981768"/>
    <lineage>
        <taxon>Bacteria</taxon>
        <taxon>Bacillati</taxon>
        <taxon>Bacillota</taxon>
        <taxon>Clostridia</taxon>
        <taxon>Lachnospirales</taxon>
        <taxon>Lachnospiraceae</taxon>
        <taxon>Anthropogastromicrobium</taxon>
    </lineage>
</organism>
<comment type="caution">
    <text evidence="4">The sequence shown here is derived from an EMBL/GenBank/DDBJ whole genome shotgun (WGS) entry which is preliminary data.</text>
</comment>
<evidence type="ECO:0000256" key="2">
    <source>
        <dbReference type="ARBA" id="ARBA00023002"/>
    </source>
</evidence>